<dbReference type="InterPro" id="IPR013752">
    <property type="entry name" value="KPA_reductase"/>
</dbReference>
<evidence type="ECO:0000256" key="2">
    <source>
        <dbReference type="ARBA" id="ARBA00004994"/>
    </source>
</evidence>
<dbReference type="EC" id="1.1.1.169" evidence="4 11"/>
<dbReference type="PANTHER" id="PTHR43765:SF2">
    <property type="entry name" value="2-DEHYDROPANTOATE 2-REDUCTASE"/>
    <property type="match status" value="1"/>
</dbReference>
<dbReference type="SUPFAM" id="SSF51735">
    <property type="entry name" value="NAD(P)-binding Rossmann-fold domains"/>
    <property type="match status" value="1"/>
</dbReference>
<feature type="domain" description="Ketopantoate reductase N-terminal" evidence="12">
    <location>
        <begin position="3"/>
        <end position="150"/>
    </location>
</feature>
<evidence type="ECO:0000256" key="4">
    <source>
        <dbReference type="ARBA" id="ARBA00013014"/>
    </source>
</evidence>
<dbReference type="NCBIfam" id="TIGR00745">
    <property type="entry name" value="apbA_panE"/>
    <property type="match status" value="1"/>
</dbReference>
<reference evidence="14 15" key="1">
    <citation type="submission" date="2024-09" db="EMBL/GenBank/DDBJ databases">
        <authorList>
            <person name="Sun Q."/>
            <person name="Mori K."/>
        </authorList>
    </citation>
    <scope>NUCLEOTIDE SEQUENCE [LARGE SCALE GENOMIC DNA]</scope>
    <source>
        <strain evidence="14 15">NCAIM B.02301</strain>
    </source>
</reference>
<evidence type="ECO:0000259" key="13">
    <source>
        <dbReference type="Pfam" id="PF08546"/>
    </source>
</evidence>
<dbReference type="Pfam" id="PF08546">
    <property type="entry name" value="ApbA_C"/>
    <property type="match status" value="1"/>
</dbReference>
<keyword evidence="6 11" id="KW-0566">Pantothenate biosynthesis</keyword>
<dbReference type="InterPro" id="IPR013332">
    <property type="entry name" value="KPR_N"/>
</dbReference>
<evidence type="ECO:0000256" key="10">
    <source>
        <dbReference type="ARBA" id="ARBA00048793"/>
    </source>
</evidence>
<evidence type="ECO:0000313" key="15">
    <source>
        <dbReference type="Proteomes" id="UP001589833"/>
    </source>
</evidence>
<protein>
    <recommendedName>
        <fullName evidence="5 11">2-dehydropantoate 2-reductase</fullName>
        <ecNumber evidence="4 11">1.1.1.169</ecNumber>
    </recommendedName>
    <alternativeName>
        <fullName evidence="9 11">Ketopantoate reductase</fullName>
    </alternativeName>
</protein>
<comment type="pathway">
    <text evidence="2 11">Cofactor biosynthesis; (R)-pantothenate biosynthesis; (R)-pantoate from 3-methyl-2-oxobutanoate: step 2/2.</text>
</comment>
<dbReference type="RefSeq" id="WP_273839754.1">
    <property type="nucleotide sequence ID" value="NZ_JAQQWT010000001.1"/>
</dbReference>
<evidence type="ECO:0000256" key="7">
    <source>
        <dbReference type="ARBA" id="ARBA00022857"/>
    </source>
</evidence>
<evidence type="ECO:0000313" key="14">
    <source>
        <dbReference type="EMBL" id="MFC0558712.1"/>
    </source>
</evidence>
<evidence type="ECO:0000256" key="6">
    <source>
        <dbReference type="ARBA" id="ARBA00022655"/>
    </source>
</evidence>
<dbReference type="GO" id="GO:0008677">
    <property type="term" value="F:2-dehydropantoate 2-reductase activity"/>
    <property type="evidence" value="ECO:0007669"/>
    <property type="project" value="UniProtKB-EC"/>
</dbReference>
<dbReference type="EMBL" id="JBHLTR010000006">
    <property type="protein sequence ID" value="MFC0558712.1"/>
    <property type="molecule type" value="Genomic_DNA"/>
</dbReference>
<gene>
    <name evidence="14" type="ORF">ACFFH4_06565</name>
</gene>
<dbReference type="Gene3D" id="3.40.50.720">
    <property type="entry name" value="NAD(P)-binding Rossmann-like Domain"/>
    <property type="match status" value="1"/>
</dbReference>
<comment type="similarity">
    <text evidence="3 11">Belongs to the ketopantoate reductase family.</text>
</comment>
<dbReference type="InterPro" id="IPR013328">
    <property type="entry name" value="6PGD_dom2"/>
</dbReference>
<feature type="domain" description="Ketopantoate reductase C-terminal" evidence="13">
    <location>
        <begin position="183"/>
        <end position="296"/>
    </location>
</feature>
<accession>A0ABV6NEM0</accession>
<dbReference type="PANTHER" id="PTHR43765">
    <property type="entry name" value="2-DEHYDROPANTOATE 2-REDUCTASE-RELATED"/>
    <property type="match status" value="1"/>
</dbReference>
<evidence type="ECO:0000256" key="9">
    <source>
        <dbReference type="ARBA" id="ARBA00032024"/>
    </source>
</evidence>
<name>A0ABV6NEM0_9BACI</name>
<keyword evidence="8 11" id="KW-0560">Oxidoreductase</keyword>
<proteinExistence type="inferred from homology"/>
<keyword evidence="15" id="KW-1185">Reference proteome</keyword>
<dbReference type="InterPro" id="IPR008927">
    <property type="entry name" value="6-PGluconate_DH-like_C_sf"/>
</dbReference>
<keyword evidence="7 11" id="KW-0521">NADP</keyword>
<evidence type="ECO:0000256" key="3">
    <source>
        <dbReference type="ARBA" id="ARBA00007870"/>
    </source>
</evidence>
<evidence type="ECO:0000256" key="1">
    <source>
        <dbReference type="ARBA" id="ARBA00002919"/>
    </source>
</evidence>
<dbReference type="InterPro" id="IPR003710">
    <property type="entry name" value="ApbA"/>
</dbReference>
<comment type="catalytic activity">
    <reaction evidence="10 11">
        <text>(R)-pantoate + NADP(+) = 2-dehydropantoate + NADPH + H(+)</text>
        <dbReference type="Rhea" id="RHEA:16233"/>
        <dbReference type="ChEBI" id="CHEBI:11561"/>
        <dbReference type="ChEBI" id="CHEBI:15378"/>
        <dbReference type="ChEBI" id="CHEBI:15980"/>
        <dbReference type="ChEBI" id="CHEBI:57783"/>
        <dbReference type="ChEBI" id="CHEBI:58349"/>
        <dbReference type="EC" id="1.1.1.169"/>
    </reaction>
</comment>
<dbReference type="SUPFAM" id="SSF48179">
    <property type="entry name" value="6-phosphogluconate dehydrogenase C-terminal domain-like"/>
    <property type="match status" value="1"/>
</dbReference>
<comment type="function">
    <text evidence="1 11">Catalyzes the NADPH-dependent reduction of ketopantoate into pantoic acid.</text>
</comment>
<organism evidence="14 15">
    <name type="scientific">Halalkalibacter alkalisediminis</name>
    <dbReference type="NCBI Taxonomy" id="935616"/>
    <lineage>
        <taxon>Bacteria</taxon>
        <taxon>Bacillati</taxon>
        <taxon>Bacillota</taxon>
        <taxon>Bacilli</taxon>
        <taxon>Bacillales</taxon>
        <taxon>Bacillaceae</taxon>
        <taxon>Halalkalibacter</taxon>
    </lineage>
</organism>
<dbReference type="InterPro" id="IPR050838">
    <property type="entry name" value="Ketopantoate_reductase"/>
</dbReference>
<dbReference type="InterPro" id="IPR036291">
    <property type="entry name" value="NAD(P)-bd_dom_sf"/>
</dbReference>
<evidence type="ECO:0000256" key="5">
    <source>
        <dbReference type="ARBA" id="ARBA00019465"/>
    </source>
</evidence>
<dbReference type="Pfam" id="PF02558">
    <property type="entry name" value="ApbA"/>
    <property type="match status" value="1"/>
</dbReference>
<evidence type="ECO:0000256" key="11">
    <source>
        <dbReference type="RuleBase" id="RU362068"/>
    </source>
</evidence>
<dbReference type="Gene3D" id="1.10.1040.10">
    <property type="entry name" value="N-(1-d-carboxylethyl)-l-norvaline Dehydrogenase, domain 2"/>
    <property type="match status" value="1"/>
</dbReference>
<sequence>MRIVIIGSGSIGMLVTFYLTKKGHRISLLTNRQEQARVLNEKGIHLIIHDNERESVKVSADTFKDLQANGSIDLLILAVKSHQVKDVLAKLNQLHINIRAILFLQNGMAHTELLSTLEIPEVAVAVVEHGAIRENDFTVLHTGIGRLKWSYVCEGQGRIKDLLSKSTQLHFDISYDMQWINVLEQKLIVNACVNPLTGLLDIKNGELVKNDYCLSMMKMIFKEVMMILNFKQENDMWNHVKDVCLKTAENYSSMLLDLKYNRKTEIDSIIGYLVRRAKEQNQEVTILPFLLQGILAKETKVEGNVD</sequence>
<dbReference type="NCBIfam" id="NF005093">
    <property type="entry name" value="PRK06522.2-4"/>
    <property type="match status" value="1"/>
</dbReference>
<evidence type="ECO:0000259" key="12">
    <source>
        <dbReference type="Pfam" id="PF02558"/>
    </source>
</evidence>
<dbReference type="Proteomes" id="UP001589833">
    <property type="component" value="Unassembled WGS sequence"/>
</dbReference>
<comment type="caution">
    <text evidence="14">The sequence shown here is derived from an EMBL/GenBank/DDBJ whole genome shotgun (WGS) entry which is preliminary data.</text>
</comment>
<evidence type="ECO:0000256" key="8">
    <source>
        <dbReference type="ARBA" id="ARBA00023002"/>
    </source>
</evidence>